<reference evidence="2 3" key="1">
    <citation type="submission" date="2020-12" db="EMBL/GenBank/DDBJ databases">
        <title>Streptomyces typhae sp. nov., a novel endophytic actinomycete isolated from the root of cattail pollen (Typha angustifolia L.).</title>
        <authorList>
            <person name="Peng C."/>
            <person name="Liu C."/>
        </authorList>
    </citation>
    <scope>NUCLEOTIDE SEQUENCE [LARGE SCALE GENOMIC DNA]</scope>
    <source>
        <strain evidence="2 3">JCM 4753</strain>
    </source>
</reference>
<dbReference type="Pfam" id="PF08388">
    <property type="entry name" value="GIIM"/>
    <property type="match status" value="1"/>
</dbReference>
<proteinExistence type="predicted"/>
<sequence length="48" mass="5441">MLRDRVRAATVISKAERPVSAVVVDLNPVLRGWGAYFRNGNSRRTEKQ</sequence>
<evidence type="ECO:0000313" key="2">
    <source>
        <dbReference type="EMBL" id="MBJ3813280.1"/>
    </source>
</evidence>
<protein>
    <recommendedName>
        <fullName evidence="1">Group II intron maturase-specific domain-containing protein</fullName>
    </recommendedName>
</protein>
<evidence type="ECO:0000259" key="1">
    <source>
        <dbReference type="Pfam" id="PF08388"/>
    </source>
</evidence>
<comment type="caution">
    <text evidence="2">The sequence shown here is derived from an EMBL/GenBank/DDBJ whole genome shotgun (WGS) entry which is preliminary data.</text>
</comment>
<gene>
    <name evidence="2" type="ORF">JGB26_40590</name>
</gene>
<dbReference type="EMBL" id="JAEKOZ010000063">
    <property type="protein sequence ID" value="MBJ3813280.1"/>
    <property type="molecule type" value="Genomic_DNA"/>
</dbReference>
<feature type="domain" description="Group II intron maturase-specific" evidence="1">
    <location>
        <begin position="2"/>
        <end position="45"/>
    </location>
</feature>
<name>A0ABS0XJ65_9ACTN</name>
<dbReference type="InterPro" id="IPR013597">
    <property type="entry name" value="Mat_intron_G2"/>
</dbReference>
<keyword evidence="3" id="KW-1185">Reference proteome</keyword>
<organism evidence="2 3">
    <name type="scientific">Streptomyces flavofungini</name>
    <dbReference type="NCBI Taxonomy" id="68200"/>
    <lineage>
        <taxon>Bacteria</taxon>
        <taxon>Bacillati</taxon>
        <taxon>Actinomycetota</taxon>
        <taxon>Actinomycetes</taxon>
        <taxon>Kitasatosporales</taxon>
        <taxon>Streptomycetaceae</taxon>
        <taxon>Streptomyces</taxon>
    </lineage>
</organism>
<evidence type="ECO:0000313" key="3">
    <source>
        <dbReference type="Proteomes" id="UP000634780"/>
    </source>
</evidence>
<dbReference type="Proteomes" id="UP000634780">
    <property type="component" value="Unassembled WGS sequence"/>
</dbReference>
<accession>A0ABS0XJ65</accession>